<dbReference type="EMBL" id="BJXH01000035">
    <property type="protein sequence ID" value="GEM69327.1"/>
    <property type="molecule type" value="Genomic_DNA"/>
</dbReference>
<evidence type="ECO:0000256" key="3">
    <source>
        <dbReference type="ARBA" id="ARBA00022989"/>
    </source>
</evidence>
<feature type="region of interest" description="Disordered" evidence="5">
    <location>
        <begin position="1435"/>
        <end position="1473"/>
    </location>
</feature>
<evidence type="ECO:0000256" key="4">
    <source>
        <dbReference type="ARBA" id="ARBA00023136"/>
    </source>
</evidence>
<evidence type="ECO:0000256" key="2">
    <source>
        <dbReference type="ARBA" id="ARBA00022692"/>
    </source>
</evidence>
<dbReference type="InterPro" id="IPR008023">
    <property type="entry name" value="DUF748"/>
</dbReference>
<keyword evidence="4" id="KW-0472">Membrane</keyword>
<keyword evidence="8" id="KW-1185">Reference proteome</keyword>
<organism evidence="7 8">
    <name type="scientific">Sphingobacterium mizutaii NBRC 14946 = DSM 11724</name>
    <dbReference type="NCBI Taxonomy" id="1220576"/>
    <lineage>
        <taxon>Bacteria</taxon>
        <taxon>Pseudomonadati</taxon>
        <taxon>Bacteroidota</taxon>
        <taxon>Sphingobacteriia</taxon>
        <taxon>Sphingobacteriales</taxon>
        <taxon>Sphingobacteriaceae</taxon>
        <taxon>Sphingobacterium</taxon>
    </lineage>
</organism>
<dbReference type="Pfam" id="PF04357">
    <property type="entry name" value="TamB"/>
    <property type="match status" value="2"/>
</dbReference>
<evidence type="ECO:0000313" key="7">
    <source>
        <dbReference type="EMBL" id="GEM69327.1"/>
    </source>
</evidence>
<dbReference type="Proteomes" id="UP000321676">
    <property type="component" value="Unassembled WGS sequence"/>
</dbReference>
<dbReference type="Pfam" id="PF05359">
    <property type="entry name" value="DUF748"/>
    <property type="match status" value="1"/>
</dbReference>
<reference evidence="7 8" key="1">
    <citation type="submission" date="2019-07" db="EMBL/GenBank/DDBJ databases">
        <title>Whole genome shotgun sequence of Sphingobacterium mizutaii NBRC 14946.</title>
        <authorList>
            <person name="Hosoyama A."/>
            <person name="Uohara A."/>
            <person name="Ohji S."/>
            <person name="Ichikawa N."/>
        </authorList>
    </citation>
    <scope>NUCLEOTIDE SEQUENCE [LARGE SCALE GENOMIC DNA]</scope>
    <source>
        <strain evidence="7 8">NBRC 14946</strain>
    </source>
</reference>
<keyword evidence="2" id="KW-0812">Transmembrane</keyword>
<comment type="caution">
    <text evidence="7">The sequence shown here is derived from an EMBL/GenBank/DDBJ whole genome shotgun (WGS) entry which is preliminary data.</text>
</comment>
<gene>
    <name evidence="7" type="ORF">SMI01S_29330</name>
</gene>
<dbReference type="InterPro" id="IPR007452">
    <property type="entry name" value="TamB_C"/>
</dbReference>
<evidence type="ECO:0000256" key="5">
    <source>
        <dbReference type="SAM" id="MobiDB-lite"/>
    </source>
</evidence>
<keyword evidence="3" id="KW-1133">Transmembrane helix</keyword>
<evidence type="ECO:0000256" key="1">
    <source>
        <dbReference type="ARBA" id="ARBA00004167"/>
    </source>
</evidence>
<dbReference type="PANTHER" id="PTHR36985">
    <property type="entry name" value="TRANSLOCATION AND ASSEMBLY MODULE SUBUNIT TAMB"/>
    <property type="match status" value="1"/>
</dbReference>
<sequence>MILFSLQFSSVQTFVTKKVAKYLSKELNAKVEIGSIYFKPFSELNLYDFNLSDQDGNPILSAKKLNADLILTDFFQDKIVIEKLNIESAYVDFQVYKDSSNIKFLIDYFSPKKKKKTGPKKKMELKLYALNLVDNHVKIINHTQKHHSRGVDFSDIELTHLSGNFRNIEQDSSSIKAKIKKLTFQEKSGFIVRELSADAFVRDKSMEFEQLRLITNNSTLGRHLKFSYKDFGDFGDFVKKVQIESSMHNVFVDSKDIEYFAPDMKFVKFKAKVNQGEVKGTVANMSVKDADIQTGEETRLVGDFSIKGLPDINKTIFDFQADQLRTSASDVEKLVPELSNQSSFALPEQLHRLGLINFAGSFKGLYNLFDVEGTFNTELGKIETNSKIDIQKNIQYAGNMKSEEFQIGNLINSNTIKNSAFNLEFDGQNLDFKEIQLNIIGDLRRFQLNNYQYDSVSVDAFLFEEQIEMNGHISDPNIALAYDSKINLSGEFNIYNVDAQVDQINLKKLGLVNKDSIIIYDSNISTHLTGNNLNNLNGDLRANQISMQTSKGKFSIDDVFFAAEGNETDRLLTLKSNVMDGEMKGVIDLNTLVPYFKALAMKYAPAIGLETESYNPQIFDLELNIKSFEPVSAFLDPTLTLEDGATLEAHFNSEDFTAQFNAFSPFVKYQGVNLQNLSIDEIADEHAFSLNLKADKVFLTDSVFVNNVEINNVLSKDSLLFNIKGAEETEKNYMRLNGNIHFAHNKPAYIRFEESTIVVNYEPWAFNKDAEMRVSKGKFYLNNLIASQVNQRVEFNGILSNEDDKLDIRFERFNLHSLETVTKPMGVHLDGELNGNIELHSIFKKPYLSANVTTTPLVWNQIPIGQLVLLADFDPESKVANLDFQLLDDRKRGLTLNGTYQVVSGEQAINLKGNLNQTELILFQPFIRTLASDLEGKMDADLQITGTLQNPQINGTAKIESASFKVNYLKTTYNLNNQSVMIDKNAVMMNNLTFTDSKGHQAVAGGVVNLSQLSNPYIDVNVATNNVMILNTTYKDNNLYYGTAYATGTYQFKGYTSAIDINIKARSEDNTVISIPFNTAMTVSESDFIYFVSKDSTVNKENANRYFLKGMTMNMDLELTPSAEVNLQTDIGSLKGTGTGEISLKVSSLGDFEMFGDYAINSGKFHFTAQDFINKYFDIKQGGTIRWTGSPSGATVNITAVYQQRTSIGDLYNAAGRAGTDERVLAQADMIIKGTLSQPDVSFDLNFPQTPYVKDELQAYFSDANNVNQQALSLIIRRSFTTGNSGEIGREVNNTLLSAGTEIAFNQLNNILAQSLRINFLDFNIRSLNDASASFRFFDDRLVLTGGIVDRRNIQTTDLTFFSNQVATDAELTYKIRRDGSLMFRAYNRLNTRNILFTPTDDYINAVGLVYRQEFNTLGEFWRKMWTWKPKRDSIPSIPNIPQDSIRNSSDSSNNTSQGKVPKAGYVPPPGFQ</sequence>
<proteinExistence type="predicted"/>
<dbReference type="PANTHER" id="PTHR36985:SF1">
    <property type="entry name" value="TRANSLOCATION AND ASSEMBLY MODULE SUBUNIT TAMB"/>
    <property type="match status" value="1"/>
</dbReference>
<evidence type="ECO:0000313" key="8">
    <source>
        <dbReference type="Proteomes" id="UP000321676"/>
    </source>
</evidence>
<comment type="subcellular location">
    <subcellularLocation>
        <location evidence="1">Membrane</location>
        <topology evidence="1">Single-pass membrane protein</topology>
    </subcellularLocation>
</comment>
<protein>
    <recommendedName>
        <fullName evidence="6">Translocation and assembly module TamB C-terminal domain-containing protein</fullName>
    </recommendedName>
</protein>
<evidence type="ECO:0000259" key="6">
    <source>
        <dbReference type="Pfam" id="PF04357"/>
    </source>
</evidence>
<accession>A0ABQ0W5V9</accession>
<name>A0ABQ0W5V9_9SPHI</name>
<feature type="compositionally biased region" description="Low complexity" evidence="5">
    <location>
        <begin position="1445"/>
        <end position="1457"/>
    </location>
</feature>
<feature type="domain" description="Translocation and assembly module TamB C-terminal" evidence="6">
    <location>
        <begin position="894"/>
        <end position="972"/>
    </location>
</feature>
<feature type="domain" description="Translocation and assembly module TamB C-terminal" evidence="6">
    <location>
        <begin position="994"/>
        <end position="1415"/>
    </location>
</feature>